<comment type="subcellular location">
    <subcellularLocation>
        <location evidence="1">Cell inner membrane</location>
    </subcellularLocation>
</comment>
<evidence type="ECO:0000259" key="8">
    <source>
        <dbReference type="Pfam" id="PF02470"/>
    </source>
</evidence>
<name>A0A6M2B7E3_9GAMM</name>
<dbReference type="InterPro" id="IPR051800">
    <property type="entry name" value="PqiA-PqiB_transport"/>
</dbReference>
<evidence type="ECO:0000256" key="3">
    <source>
        <dbReference type="ARBA" id="ARBA00022519"/>
    </source>
</evidence>
<dbReference type="AlphaFoldDB" id="A0A6M2B7E3"/>
<dbReference type="InterPro" id="IPR003399">
    <property type="entry name" value="Mce/MlaD"/>
</dbReference>
<keyword evidence="4 7" id="KW-0812">Transmembrane</keyword>
<keyword evidence="10" id="KW-1185">Reference proteome</keyword>
<feature type="domain" description="Mce/MlaD" evidence="8">
    <location>
        <begin position="44"/>
        <end position="135"/>
    </location>
</feature>
<evidence type="ECO:0000256" key="5">
    <source>
        <dbReference type="ARBA" id="ARBA00022989"/>
    </source>
</evidence>
<feature type="domain" description="Mce/MlaD" evidence="8">
    <location>
        <begin position="159"/>
        <end position="219"/>
    </location>
</feature>
<evidence type="ECO:0000256" key="7">
    <source>
        <dbReference type="SAM" id="Phobius"/>
    </source>
</evidence>
<evidence type="ECO:0000256" key="2">
    <source>
        <dbReference type="ARBA" id="ARBA00022475"/>
    </source>
</evidence>
<dbReference type="EMBL" id="JAADJS010000003">
    <property type="protein sequence ID" value="NGX88551.1"/>
    <property type="molecule type" value="Genomic_DNA"/>
</dbReference>
<dbReference type="Pfam" id="PF02470">
    <property type="entry name" value="MlaD"/>
    <property type="match status" value="3"/>
</dbReference>
<reference evidence="9 10" key="2">
    <citation type="submission" date="2020-03" db="EMBL/GenBank/DDBJ databases">
        <title>Rahnella aceri sp. nov., isoated from traditional Jeju Makgeolli.</title>
        <authorList>
            <person name="Kim I.S."/>
            <person name="Jeon D."/>
        </authorList>
    </citation>
    <scope>NUCLEOTIDE SEQUENCE [LARGE SCALE GENOMIC DNA]</scope>
    <source>
        <strain evidence="9 10">Lac-M11</strain>
    </source>
</reference>
<dbReference type="RefSeq" id="WP_165060072.1">
    <property type="nucleotide sequence ID" value="NZ_JAADJS010000003.1"/>
</dbReference>
<keyword evidence="2" id="KW-1003">Cell membrane</keyword>
<feature type="domain" description="Mce/MlaD" evidence="8">
    <location>
        <begin position="291"/>
        <end position="394"/>
    </location>
</feature>
<gene>
    <name evidence="9" type="ORF">GW579_15845</name>
</gene>
<accession>A0A6M2B7E3</accession>
<evidence type="ECO:0000256" key="1">
    <source>
        <dbReference type="ARBA" id="ARBA00004533"/>
    </source>
</evidence>
<organism evidence="9 10">
    <name type="scientific">Rahnella contaminans</name>
    <dbReference type="NCBI Taxonomy" id="2703882"/>
    <lineage>
        <taxon>Bacteria</taxon>
        <taxon>Pseudomonadati</taxon>
        <taxon>Pseudomonadota</taxon>
        <taxon>Gammaproteobacteria</taxon>
        <taxon>Enterobacterales</taxon>
        <taxon>Yersiniaceae</taxon>
        <taxon>Rahnella</taxon>
    </lineage>
</organism>
<keyword evidence="5 7" id="KW-1133">Transmembrane helix</keyword>
<reference evidence="9 10" key="1">
    <citation type="submission" date="2020-01" db="EMBL/GenBank/DDBJ databases">
        <authorList>
            <person name="Lee S.D."/>
        </authorList>
    </citation>
    <scope>NUCLEOTIDE SEQUENCE [LARGE SCALE GENOMIC DNA]</scope>
    <source>
        <strain evidence="9 10">Lac-M11</strain>
    </source>
</reference>
<evidence type="ECO:0000313" key="10">
    <source>
        <dbReference type="Proteomes" id="UP000476696"/>
    </source>
</evidence>
<dbReference type="PANTHER" id="PTHR30462:SF0">
    <property type="entry name" value="INTERMEMBRANE TRANSPORT PROTEIN YEBT"/>
    <property type="match status" value="1"/>
</dbReference>
<keyword evidence="6 7" id="KW-0472">Membrane</keyword>
<dbReference type="PANTHER" id="PTHR30462">
    <property type="entry name" value="INTERMEMBRANE TRANSPORT PROTEIN PQIB-RELATED"/>
    <property type="match status" value="1"/>
</dbReference>
<sequence length="532" mass="57406">MSEHVSPAPEITPRRWRPSLVWLVPAAAAVIGLFLFFQMWASAGPEISITFQTASGLQAGKTEVKYKDVTVGLVKSITLSPDSRRVLVTVSLMKNAENLAKADTRFWVVRPHVGMGGVSGIDTLLSGAYISLDSGTSGRTGSVFQGLESPPAVINGMPGRQFEVVAGDLGSLDIGSAVYYRRVPVGRVSSYALRPDGKGVSLNVFIDAPYDRFVTSATRFWNASGLDLSLDSEGLQLKTQTMASVIAGGIAFANPPDAAPAATPSPDHSVFTLADDQASAMAPQDGTPQILQLRFQQSLRGMKTGAPVEFSSVKLGKVTAIDLDYEPAGSRFISVVTIEVYPNRLGQVLEKLPKPEKDARKQAAVFLRDMVRHGLRAQARTGNLLTGQLYISLDFIPNAAPVSYDINARPLRIPTLNGGFDHLQEQLATLIGKVSKMPIESIGNNLNATLGNLNQTLIQVNSQVLPQTTQTLSTMNQTLTRAQLLLAEDSPLLQTLAEFQRTLYSLRTLTGLLTRQPQALLTGRQNDKKEQP</sequence>
<evidence type="ECO:0000313" key="9">
    <source>
        <dbReference type="EMBL" id="NGX88551.1"/>
    </source>
</evidence>
<keyword evidence="3" id="KW-0997">Cell inner membrane</keyword>
<evidence type="ECO:0000256" key="4">
    <source>
        <dbReference type="ARBA" id="ARBA00022692"/>
    </source>
</evidence>
<feature type="transmembrane region" description="Helical" evidence="7">
    <location>
        <begin position="20"/>
        <end position="41"/>
    </location>
</feature>
<dbReference type="GO" id="GO:0005886">
    <property type="term" value="C:plasma membrane"/>
    <property type="evidence" value="ECO:0007669"/>
    <property type="project" value="UniProtKB-SubCell"/>
</dbReference>
<dbReference type="Proteomes" id="UP000476696">
    <property type="component" value="Unassembled WGS sequence"/>
</dbReference>
<proteinExistence type="predicted"/>
<protein>
    <submittedName>
        <fullName evidence="9">MCE family protein</fullName>
    </submittedName>
</protein>
<evidence type="ECO:0000256" key="6">
    <source>
        <dbReference type="ARBA" id="ARBA00023136"/>
    </source>
</evidence>
<comment type="caution">
    <text evidence="9">The sequence shown here is derived from an EMBL/GenBank/DDBJ whole genome shotgun (WGS) entry which is preliminary data.</text>
</comment>